<dbReference type="PRINTS" id="PR00344">
    <property type="entry name" value="BCTRLSENSOR"/>
</dbReference>
<evidence type="ECO:0000256" key="3">
    <source>
        <dbReference type="ARBA" id="ARBA00022553"/>
    </source>
</evidence>
<proteinExistence type="predicted"/>
<gene>
    <name evidence="6" type="ORF">JI741_12720</name>
</gene>
<keyword evidence="6" id="KW-0808">Transferase</keyword>
<dbReference type="InterPro" id="IPR036097">
    <property type="entry name" value="HisK_dim/P_sf"/>
</dbReference>
<feature type="domain" description="Histidine kinase" evidence="5">
    <location>
        <begin position="275"/>
        <end position="494"/>
    </location>
</feature>
<keyword evidence="3" id="KW-0597">Phosphoprotein</keyword>
<keyword evidence="6" id="KW-0418">Kinase</keyword>
<feature type="transmembrane region" description="Helical" evidence="4">
    <location>
        <begin position="238"/>
        <end position="256"/>
    </location>
</feature>
<reference evidence="6 7" key="1">
    <citation type="submission" date="2021-01" db="EMBL/GenBank/DDBJ databases">
        <title>Chryseolinea sp. Jin1 Genome sequencing and assembly.</title>
        <authorList>
            <person name="Kim I."/>
        </authorList>
    </citation>
    <scope>NUCLEOTIDE SEQUENCE [LARGE SCALE GENOMIC DNA]</scope>
    <source>
        <strain evidence="6 7">Jin1</strain>
    </source>
</reference>
<keyword evidence="4" id="KW-0812">Transmembrane</keyword>
<name>A0ABS1KRW4_9BACT</name>
<feature type="transmembrane region" description="Helical" evidence="4">
    <location>
        <begin position="7"/>
        <end position="27"/>
    </location>
</feature>
<dbReference type="PANTHER" id="PTHR43547:SF2">
    <property type="entry name" value="HYBRID SIGNAL TRANSDUCTION HISTIDINE KINASE C"/>
    <property type="match status" value="1"/>
</dbReference>
<dbReference type="InterPro" id="IPR036890">
    <property type="entry name" value="HATPase_C_sf"/>
</dbReference>
<dbReference type="Gene3D" id="1.10.287.130">
    <property type="match status" value="1"/>
</dbReference>
<dbReference type="InterPro" id="IPR004358">
    <property type="entry name" value="Sig_transdc_His_kin-like_C"/>
</dbReference>
<dbReference type="Gene3D" id="3.30.565.10">
    <property type="entry name" value="Histidine kinase-like ATPase, C-terminal domain"/>
    <property type="match status" value="1"/>
</dbReference>
<dbReference type="Proteomes" id="UP000613030">
    <property type="component" value="Unassembled WGS sequence"/>
</dbReference>
<dbReference type="GO" id="GO:0016301">
    <property type="term" value="F:kinase activity"/>
    <property type="evidence" value="ECO:0007669"/>
    <property type="project" value="UniProtKB-KW"/>
</dbReference>
<evidence type="ECO:0000259" key="5">
    <source>
        <dbReference type="PROSITE" id="PS50109"/>
    </source>
</evidence>
<dbReference type="PROSITE" id="PS50109">
    <property type="entry name" value="HIS_KIN"/>
    <property type="match status" value="1"/>
</dbReference>
<dbReference type="PANTHER" id="PTHR43547">
    <property type="entry name" value="TWO-COMPONENT HISTIDINE KINASE"/>
    <property type="match status" value="1"/>
</dbReference>
<organism evidence="6 7">
    <name type="scientific">Chryseolinea lacunae</name>
    <dbReference type="NCBI Taxonomy" id="2801331"/>
    <lineage>
        <taxon>Bacteria</taxon>
        <taxon>Pseudomonadati</taxon>
        <taxon>Bacteroidota</taxon>
        <taxon>Cytophagia</taxon>
        <taxon>Cytophagales</taxon>
        <taxon>Fulvivirgaceae</taxon>
        <taxon>Chryseolinea</taxon>
    </lineage>
</organism>
<dbReference type="CDD" id="cd00075">
    <property type="entry name" value="HATPase"/>
    <property type="match status" value="1"/>
</dbReference>
<keyword evidence="7" id="KW-1185">Reference proteome</keyword>
<dbReference type="SMART" id="SM00388">
    <property type="entry name" value="HisKA"/>
    <property type="match status" value="1"/>
</dbReference>
<dbReference type="RefSeq" id="WP_202009883.1">
    <property type="nucleotide sequence ID" value="NZ_JAERRB010000003.1"/>
</dbReference>
<evidence type="ECO:0000256" key="4">
    <source>
        <dbReference type="SAM" id="Phobius"/>
    </source>
</evidence>
<evidence type="ECO:0000256" key="2">
    <source>
        <dbReference type="ARBA" id="ARBA00012438"/>
    </source>
</evidence>
<accession>A0ABS1KRW4</accession>
<evidence type="ECO:0000313" key="7">
    <source>
        <dbReference type="Proteomes" id="UP000613030"/>
    </source>
</evidence>
<dbReference type="SMART" id="SM00387">
    <property type="entry name" value="HATPase_c"/>
    <property type="match status" value="1"/>
</dbReference>
<dbReference type="Pfam" id="PF00512">
    <property type="entry name" value="HisKA"/>
    <property type="match status" value="1"/>
</dbReference>
<dbReference type="SUPFAM" id="SSF55874">
    <property type="entry name" value="ATPase domain of HSP90 chaperone/DNA topoisomerase II/histidine kinase"/>
    <property type="match status" value="1"/>
</dbReference>
<dbReference type="InterPro" id="IPR003594">
    <property type="entry name" value="HATPase_dom"/>
</dbReference>
<dbReference type="EMBL" id="JAERRB010000003">
    <property type="protein sequence ID" value="MBL0742085.1"/>
    <property type="molecule type" value="Genomic_DNA"/>
</dbReference>
<comment type="caution">
    <text evidence="6">The sequence shown here is derived from an EMBL/GenBank/DDBJ whole genome shotgun (WGS) entry which is preliminary data.</text>
</comment>
<dbReference type="EC" id="2.7.13.3" evidence="2"/>
<sequence length="494" mass="55763">MKKRTDLLSLALMICSLVLLVVLQVLWLKSSYEKAFFDFKRETNYLFRTTVFTLRDSLLAKRIEPITSSTDTTSLLMGARLRRTMPLPGKDSIHRRVKVLGKDADIQIFVTSADSTHPIGEMLPPLTHKIRSKPGRYNYFIRYGQDTLNIDSLSQHYAMALARAKRPASFTIRHVVVKQPVFPLEERRKNDDDDNRGRPRLFRDTLFSEYVHISPLDRYAAAFPGVPKLLLREIAPQLIFSFFLTCITAGSFFVLYRSMRAQRQLIALKNDFISNITHELKTPVATVSVALEALKSFNAKDNPQLTAEYLDIAQGELKRLSEMTDKIMETSMLESEGRELTAEPFALDVLLEQILTSMKPVLEKRNAKLDYRKEGERFVMTGVAVNVSYLLYNLLDNALKYSAGEPVIAVVLKSEGSLLRLSVQDNGPGIDAAYHKKVFEKFFRVPTGNVHNTKGYGLGLSYVAGVVKKHQGKLELDSAPGAGSTFIITFPTKQ</sequence>
<comment type="catalytic activity">
    <reaction evidence="1">
        <text>ATP + protein L-histidine = ADP + protein N-phospho-L-histidine.</text>
        <dbReference type="EC" id="2.7.13.3"/>
    </reaction>
</comment>
<dbReference type="InterPro" id="IPR005467">
    <property type="entry name" value="His_kinase_dom"/>
</dbReference>
<keyword evidence="4" id="KW-1133">Transmembrane helix</keyword>
<protein>
    <recommendedName>
        <fullName evidence="2">histidine kinase</fullName>
        <ecNumber evidence="2">2.7.13.3</ecNumber>
    </recommendedName>
</protein>
<evidence type="ECO:0000256" key="1">
    <source>
        <dbReference type="ARBA" id="ARBA00000085"/>
    </source>
</evidence>
<keyword evidence="4" id="KW-0472">Membrane</keyword>
<dbReference type="Pfam" id="PF02518">
    <property type="entry name" value="HATPase_c"/>
    <property type="match status" value="1"/>
</dbReference>
<dbReference type="SUPFAM" id="SSF47384">
    <property type="entry name" value="Homodimeric domain of signal transducing histidine kinase"/>
    <property type="match status" value="1"/>
</dbReference>
<evidence type="ECO:0000313" key="6">
    <source>
        <dbReference type="EMBL" id="MBL0742085.1"/>
    </source>
</evidence>
<dbReference type="CDD" id="cd00082">
    <property type="entry name" value="HisKA"/>
    <property type="match status" value="1"/>
</dbReference>
<dbReference type="InterPro" id="IPR003661">
    <property type="entry name" value="HisK_dim/P_dom"/>
</dbReference>